<evidence type="ECO:0000313" key="12">
    <source>
        <dbReference type="Proteomes" id="UP000033558"/>
    </source>
</evidence>
<dbReference type="GO" id="GO:0003677">
    <property type="term" value="F:DNA binding"/>
    <property type="evidence" value="ECO:0007669"/>
    <property type="project" value="UniProtKB-KW"/>
</dbReference>
<dbReference type="HOGENOM" id="CLU_020569_1_0_9"/>
<dbReference type="Gene3D" id="1.10.10.60">
    <property type="entry name" value="Homeodomain-like"/>
    <property type="match status" value="1"/>
</dbReference>
<dbReference type="PROSITE" id="PS50044">
    <property type="entry name" value="SIGMA54_3"/>
    <property type="match status" value="1"/>
</dbReference>
<dbReference type="GO" id="GO:0016987">
    <property type="term" value="F:sigma factor activity"/>
    <property type="evidence" value="ECO:0007669"/>
    <property type="project" value="UniProtKB-KW"/>
</dbReference>
<evidence type="ECO:0000256" key="3">
    <source>
        <dbReference type="ARBA" id="ARBA00022679"/>
    </source>
</evidence>
<name>A0A0F4LVX0_9LACO</name>
<reference evidence="11 12" key="1">
    <citation type="submission" date="2015-01" db="EMBL/GenBank/DDBJ databases">
        <title>Comparative genomics of the lactic acid bacteria isolated from the honey bee gut.</title>
        <authorList>
            <person name="Ellegaard K.M."/>
            <person name="Tamarit D."/>
            <person name="Javelind E."/>
            <person name="Olofsson T."/>
            <person name="Andersson S.G."/>
            <person name="Vasquez A."/>
        </authorList>
    </citation>
    <scope>NUCLEOTIDE SEQUENCE [LARGE SCALE GENOMIC DNA]</scope>
    <source>
        <strain evidence="11 12">Bin4</strain>
    </source>
</reference>
<keyword evidence="6" id="KW-0731">Sigma factor</keyword>
<dbReference type="PRINTS" id="PR00045">
    <property type="entry name" value="SIGMA54FCT"/>
</dbReference>
<dbReference type="InterPro" id="IPR007634">
    <property type="entry name" value="RNA_pol_sigma_54_DNA-bd"/>
</dbReference>
<dbReference type="Pfam" id="PF00309">
    <property type="entry name" value="Sigma54_AID"/>
    <property type="match status" value="1"/>
</dbReference>
<dbReference type="AlphaFoldDB" id="A0A0F4LVX0"/>
<dbReference type="InterPro" id="IPR038709">
    <property type="entry name" value="RpoN_core-bd_sf"/>
</dbReference>
<keyword evidence="8" id="KW-0804">Transcription</keyword>
<evidence type="ECO:0000256" key="7">
    <source>
        <dbReference type="ARBA" id="ARBA00023125"/>
    </source>
</evidence>
<comment type="similarity">
    <text evidence="1">Belongs to the sigma-54 factor family.</text>
</comment>
<proteinExistence type="inferred from homology"/>
<dbReference type="GO" id="GO:0001216">
    <property type="term" value="F:DNA-binding transcription activator activity"/>
    <property type="evidence" value="ECO:0007669"/>
    <property type="project" value="InterPro"/>
</dbReference>
<dbReference type="Pfam" id="PF04552">
    <property type="entry name" value="Sigma54_DBD"/>
    <property type="match status" value="1"/>
</dbReference>
<evidence type="ECO:0000313" key="11">
    <source>
        <dbReference type="EMBL" id="KJY62770.1"/>
    </source>
</evidence>
<keyword evidence="5" id="KW-0805">Transcription regulation</keyword>
<evidence type="ECO:0000256" key="4">
    <source>
        <dbReference type="ARBA" id="ARBA00022695"/>
    </source>
</evidence>
<dbReference type="PATRIC" id="fig|1218492.5.peg.331"/>
<accession>A0A0F4LVX0</accession>
<evidence type="ECO:0000256" key="6">
    <source>
        <dbReference type="ARBA" id="ARBA00023082"/>
    </source>
</evidence>
<comment type="caution">
    <text evidence="11">The sequence shown here is derived from an EMBL/GenBank/DDBJ whole genome shotgun (WGS) entry which is preliminary data.</text>
</comment>
<dbReference type="EMBL" id="JXJQ01000003">
    <property type="protein sequence ID" value="KJY62770.1"/>
    <property type="molecule type" value="Genomic_DNA"/>
</dbReference>
<feature type="domain" description="RNA polymerase sigma factor 54 core-binding" evidence="10">
    <location>
        <begin position="69"/>
        <end position="253"/>
    </location>
</feature>
<keyword evidence="3" id="KW-0808">Transferase</keyword>
<dbReference type="STRING" id="1218492.JG30_02190"/>
<protein>
    <submittedName>
        <fullName evidence="11">RNA polymerase sigma-54 factor</fullName>
    </submittedName>
</protein>
<dbReference type="PIRSF" id="PIRSF000774">
    <property type="entry name" value="RpoN"/>
    <property type="match status" value="1"/>
</dbReference>
<dbReference type="NCBIfam" id="TIGR02395">
    <property type="entry name" value="rpoN_sigma"/>
    <property type="match status" value="1"/>
</dbReference>
<evidence type="ECO:0000256" key="8">
    <source>
        <dbReference type="ARBA" id="ARBA00023163"/>
    </source>
</evidence>
<evidence type="ECO:0000256" key="5">
    <source>
        <dbReference type="ARBA" id="ARBA00023015"/>
    </source>
</evidence>
<organism evidence="11 12">
    <name type="scientific">Bombilactobacillus mellifer</name>
    <dbReference type="NCBI Taxonomy" id="1218492"/>
    <lineage>
        <taxon>Bacteria</taxon>
        <taxon>Bacillati</taxon>
        <taxon>Bacillota</taxon>
        <taxon>Bacilli</taxon>
        <taxon>Lactobacillales</taxon>
        <taxon>Lactobacillaceae</taxon>
        <taxon>Bombilactobacillus</taxon>
    </lineage>
</organism>
<dbReference type="Gene3D" id="1.10.10.1330">
    <property type="entry name" value="RNA polymerase sigma-54 factor, core-binding domain"/>
    <property type="match status" value="1"/>
</dbReference>
<dbReference type="OrthoDB" id="9814402at2"/>
<keyword evidence="7" id="KW-0238">DNA-binding</keyword>
<evidence type="ECO:0000256" key="1">
    <source>
        <dbReference type="ARBA" id="ARBA00008798"/>
    </source>
</evidence>
<dbReference type="RefSeq" id="WP_046315444.1">
    <property type="nucleotide sequence ID" value="NZ_JBHSZT010000003.1"/>
</dbReference>
<dbReference type="Proteomes" id="UP000033558">
    <property type="component" value="Unassembled WGS sequence"/>
</dbReference>
<dbReference type="GO" id="GO:0006352">
    <property type="term" value="P:DNA-templated transcription initiation"/>
    <property type="evidence" value="ECO:0007669"/>
    <property type="project" value="InterPro"/>
</dbReference>
<keyword evidence="2" id="KW-0240">DNA-directed RNA polymerase</keyword>
<keyword evidence="4" id="KW-0548">Nucleotidyltransferase</keyword>
<evidence type="ECO:0000259" key="9">
    <source>
        <dbReference type="Pfam" id="PF04552"/>
    </source>
</evidence>
<dbReference type="Pfam" id="PF04963">
    <property type="entry name" value="Sigma54_CBD"/>
    <property type="match status" value="1"/>
</dbReference>
<dbReference type="GO" id="GO:0000428">
    <property type="term" value="C:DNA-directed RNA polymerase complex"/>
    <property type="evidence" value="ECO:0007669"/>
    <property type="project" value="UniProtKB-KW"/>
</dbReference>
<dbReference type="PANTHER" id="PTHR32248">
    <property type="entry name" value="RNA POLYMERASE SIGMA-54 FACTOR"/>
    <property type="match status" value="1"/>
</dbReference>
<sequence length="431" mass="49217">MGLQQNYQINQKQLHSLALTQSMKQSLFMLQTNLADLITYVQEQSMANPLFDVNPTISKQEVELATVFNNQDTEQPTLEAYLLEQIRLTMRPLPLRELVLQLIAHLDEHGYLLLSDQQLLDQLQVTPVALADAKELLYNLDPPGVGAQSLQECLILQMQLKAATPTHQLALAILEHDFDQLIAHDWSAIAQHWQVQRAQVQAAFAAIQTLTPYPYVATPRHTAYVVPELLVQRQADRLSLEVTKWGYPQIVFAQETYDQLRVSTDQATKSYVQRKYQEYQTLQKNLARRLTTLALIGRCIVSAQAPFFLQKTTTLKTLLLRDVAQKLSLSESTVSRTINDKYLQTTFGIFELKDFFTKRSNPNSELSVNEVQAQLRQLIAQEDPQHPISDQQLMHLLQAQGITIARRTVSKYRQQLGIANARRRKHLVLGK</sequence>
<dbReference type="InterPro" id="IPR007046">
    <property type="entry name" value="RNA_pol_sigma_54_core-bd"/>
</dbReference>
<dbReference type="InterPro" id="IPR000394">
    <property type="entry name" value="RNA_pol_sigma_54"/>
</dbReference>
<keyword evidence="12" id="KW-1185">Reference proteome</keyword>
<evidence type="ECO:0000259" key="10">
    <source>
        <dbReference type="Pfam" id="PF04963"/>
    </source>
</evidence>
<gene>
    <name evidence="11" type="ORF">JG30_02190</name>
</gene>
<dbReference type="PANTHER" id="PTHR32248:SF4">
    <property type="entry name" value="RNA POLYMERASE SIGMA-54 FACTOR"/>
    <property type="match status" value="1"/>
</dbReference>
<dbReference type="GO" id="GO:0016779">
    <property type="term" value="F:nucleotidyltransferase activity"/>
    <property type="evidence" value="ECO:0007669"/>
    <property type="project" value="UniProtKB-KW"/>
</dbReference>
<evidence type="ECO:0000256" key="2">
    <source>
        <dbReference type="ARBA" id="ARBA00022478"/>
    </source>
</evidence>
<feature type="domain" description="RNA polymerase sigma factor 54 DNA-binding" evidence="9">
    <location>
        <begin position="270"/>
        <end position="425"/>
    </location>
</feature>